<dbReference type="InterPro" id="IPR007000">
    <property type="entry name" value="PLipase_B-like"/>
</dbReference>
<evidence type="ECO:0000313" key="8">
    <source>
        <dbReference type="EMBL" id="CAJ0600320.1"/>
    </source>
</evidence>
<dbReference type="Pfam" id="PF04916">
    <property type="entry name" value="Phospholip_B"/>
    <property type="match status" value="1"/>
</dbReference>
<dbReference type="PANTHER" id="PTHR12370">
    <property type="entry name" value="PHOSPHOLIPASE B-RELATED"/>
    <property type="match status" value="1"/>
</dbReference>
<comment type="function">
    <text evidence="7">Putative phospholipase.</text>
</comment>
<keyword evidence="3 7" id="KW-0378">Hydrolase</keyword>
<dbReference type="PANTHER" id="PTHR12370:SF3">
    <property type="entry name" value="PHOSPHOLIPASE B-LIKE 2-RELATED"/>
    <property type="match status" value="1"/>
</dbReference>
<evidence type="ECO:0000313" key="9">
    <source>
        <dbReference type="Proteomes" id="UP001176961"/>
    </source>
</evidence>
<accession>A0AA36M7D4</accession>
<dbReference type="Proteomes" id="UP001176961">
    <property type="component" value="Unassembled WGS sequence"/>
</dbReference>
<dbReference type="EC" id="3.1.1.-" evidence="7"/>
<feature type="chain" id="PRO_5041482363" description="Phospholipase B-like" evidence="7">
    <location>
        <begin position="20"/>
        <end position="606"/>
    </location>
</feature>
<proteinExistence type="inferred from homology"/>
<dbReference type="GO" id="GO:0005576">
    <property type="term" value="C:extracellular region"/>
    <property type="evidence" value="ECO:0007669"/>
    <property type="project" value="TreeGrafter"/>
</dbReference>
<keyword evidence="6" id="KW-0325">Glycoprotein</keyword>
<evidence type="ECO:0000256" key="1">
    <source>
        <dbReference type="ARBA" id="ARBA00007835"/>
    </source>
</evidence>
<evidence type="ECO:0000256" key="6">
    <source>
        <dbReference type="ARBA" id="ARBA00023180"/>
    </source>
</evidence>
<evidence type="ECO:0000256" key="3">
    <source>
        <dbReference type="ARBA" id="ARBA00022801"/>
    </source>
</evidence>
<dbReference type="GO" id="GO:0004620">
    <property type="term" value="F:phospholipase activity"/>
    <property type="evidence" value="ECO:0007669"/>
    <property type="project" value="InterPro"/>
</dbReference>
<keyword evidence="2 7" id="KW-0732">Signal</keyword>
<feature type="signal peptide" evidence="7">
    <location>
        <begin position="1"/>
        <end position="19"/>
    </location>
</feature>
<evidence type="ECO:0000256" key="7">
    <source>
        <dbReference type="RuleBase" id="RU364138"/>
    </source>
</evidence>
<protein>
    <recommendedName>
        <fullName evidence="7">Phospholipase B-like</fullName>
        <ecNumber evidence="7">3.1.1.-</ecNumber>
    </recommendedName>
</protein>
<gene>
    <name evidence="8" type="ORF">CYNAS_LOCUS12303</name>
</gene>
<organism evidence="8 9">
    <name type="scientific">Cylicocyclus nassatus</name>
    <name type="common">Nematode worm</name>
    <dbReference type="NCBI Taxonomy" id="53992"/>
    <lineage>
        <taxon>Eukaryota</taxon>
        <taxon>Metazoa</taxon>
        <taxon>Ecdysozoa</taxon>
        <taxon>Nematoda</taxon>
        <taxon>Chromadorea</taxon>
        <taxon>Rhabditida</taxon>
        <taxon>Rhabditina</taxon>
        <taxon>Rhabditomorpha</taxon>
        <taxon>Strongyloidea</taxon>
        <taxon>Strongylidae</taxon>
        <taxon>Cylicocyclus</taxon>
    </lineage>
</organism>
<dbReference type="GO" id="GO:0009395">
    <property type="term" value="P:phospholipid catabolic process"/>
    <property type="evidence" value="ECO:0007669"/>
    <property type="project" value="TreeGrafter"/>
</dbReference>
<evidence type="ECO:0000256" key="4">
    <source>
        <dbReference type="ARBA" id="ARBA00022963"/>
    </source>
</evidence>
<evidence type="ECO:0000256" key="5">
    <source>
        <dbReference type="ARBA" id="ARBA00023098"/>
    </source>
</evidence>
<keyword evidence="4 7" id="KW-0442">Lipid degradation</keyword>
<comment type="similarity">
    <text evidence="1 7">Belongs to the phospholipase B-like family.</text>
</comment>
<dbReference type="Gene3D" id="3.60.60.30">
    <property type="match status" value="1"/>
</dbReference>
<evidence type="ECO:0000256" key="2">
    <source>
        <dbReference type="ARBA" id="ARBA00022729"/>
    </source>
</evidence>
<sequence>MIRLGSLVQILLLAISVYAQLNDVKFRVKRPFERDQKPFEEEEDGMYGLCENDSGQMYYYKQYEGQENICEKEVAKIKYSNKINETGWAFVEVEVADRVVEPYMQGYAAGFVEGKTTRDLIYLHLSNTVDGFCKGAEEFCEELNQYLLDNYVWMEEKIAKNPLDNYWIQVNMTINHLLGMIDGYDAQLGRRLGVQEIVSHPLFLIQLAGDIEDLAIKFKKPETRRSRLAGTGHCSALVKVLPDHSDIYFSHVTWASYSSMLRMQKRYTFATSDPGRSYAFSGYPGSIPSVDDFVVTSSRLAILETTISNYNEKLDEYMTPESVLCWIRTQVAHRSASSGVRWAKTFAKYNSGTYNNQWNILDYKKFRQGQQDKLLHGLLHVLEQLPNHVVHTDMTHTLLRQQYWPSYNSPYFPKIFEWSETDKMVEKFGDWYSYDKTPRALIFRRDHDKVVDMESMIQLMRSNNYTQDPLSKCDCVPPYSGENAISCRSDLNPPNGTYPFAALGHRDHGATDMKVTNSHLIEMLSFTAIAGPTHDPTPVFDWTTTPFRKIVPHNGQPIRWTFGPITHEWEESLFASKQINSSSVQLVDDIETLESLKQDLENFVPI</sequence>
<comment type="caution">
    <text evidence="8">The sequence shown here is derived from an EMBL/GenBank/DDBJ whole genome shotgun (WGS) entry which is preliminary data.</text>
</comment>
<keyword evidence="5 7" id="KW-0443">Lipid metabolism</keyword>
<keyword evidence="9" id="KW-1185">Reference proteome</keyword>
<reference evidence="8" key="1">
    <citation type="submission" date="2023-07" db="EMBL/GenBank/DDBJ databases">
        <authorList>
            <consortium name="CYATHOMIX"/>
        </authorList>
    </citation>
    <scope>NUCLEOTIDE SEQUENCE</scope>
    <source>
        <strain evidence="8">N/A</strain>
    </source>
</reference>
<dbReference type="AlphaFoldDB" id="A0AA36M7D4"/>
<name>A0AA36M7D4_CYLNA</name>
<dbReference type="EMBL" id="CATQJL010000223">
    <property type="protein sequence ID" value="CAJ0600320.1"/>
    <property type="molecule type" value="Genomic_DNA"/>
</dbReference>